<sequence>MLIRNLEDKIQGLILIENAVSKEEEDHLIEQVNKQIWSGLGIGPNPELKRRTQQYGHLFSYRYRKVLEEYGPLPEFVEFFVNRILENQWMPNKPNHLLVNEYNPGQGIMPHTDAPALFGPCILSLSLLSDCLMKFTSSETTHDGKSIDIVLPRRSLVILSGDARYRYKHSISKDFEEMTPEGGIIHREKRISFTFREIIAWEDESKSYMSHLYRGDRPRRLSMPKLTRRLTNVVIHVDDDHSEPVTPASVPSHPSFGHVLEEEVVSNWKKHIKPEKNDVESIKDDIVHHTITTLCRGVYNVDAWAMYQATAHSVRDRLLEDWNTTQEALHRDNPKRCYYLSMEFLIGRALDNALNSLHTKENYKESVKDLGFSLEDLLSQEKDAALGNGGLGRLAACYMDSAATQDYPTWGYGLRYQYGIFKQIIKDGYQTEMPDYWLNFNNPWEFPRTDIRYEVRFGGYVATKVNEKGQSRMSWEGGDRVQAMAYDVPIPGFNTKACGNIRLWASKPLNTFDFDSFNAGDYDRSVSEQNNAQNLTSVLYPNDNHLVGKELRLKQEYFFVCASLQDIVHRFKRAKRPWKDFPEKVAIQMNDTHPTLAVPELQRILVDLEGLDWDDAWEIVTHTFGFTNHTVLPEALECWSVPMMEKILPRHMQIIYDINLFFLQKVEQMYFGDRELLKRVSIIEEGSPQQVRMAYLAVVGSHKVNGVAALHSDLIKKQLFSDFIKYYGPEKFINITNGITPRRWLYQANPGLRDLITKTLGGSEEWVTRLDLLTGLKKWADNSEFREQWAQVKLENKKRLAHYIKKHLNISVDPHALFDIQVKRIHEYKRQFMNILSVIHRYNQLKKMSSQDLQDAVPRVVIFGGKAAPGYYIAKLVIKLINSVAVVVNQDADIQDKLKVVFIPDYNVSRAELIIPASDISQHISTAGTEASGTSNMKFVLNGGLILGTVDGANIEIAEQIGKENIFMFGVLADEVDDIRHQQKYRGLMMDEQLGLVIENIQSGQFGDPSVFAPLINTIMYGGDYYLLSVDFDDYLKANARVDDTFKDQAEWVKKSIMCTAGMGFFSSDRAIAEYAEKVWNLKPFSVESQ</sequence>
<name>A0A9P6Y6E5_RHIOR</name>
<evidence type="ECO:0000313" key="12">
    <source>
        <dbReference type="Proteomes" id="UP000717996"/>
    </source>
</evidence>
<keyword evidence="6 9" id="KW-0808">Transferase</keyword>
<dbReference type="CDD" id="cd04300">
    <property type="entry name" value="GT35_Glycogen_Phosphorylase"/>
    <property type="match status" value="1"/>
</dbReference>
<dbReference type="PROSITE" id="PS00102">
    <property type="entry name" value="PHOSPHORYLASE"/>
    <property type="match status" value="1"/>
</dbReference>
<dbReference type="InterPro" id="IPR027450">
    <property type="entry name" value="AlkB-like"/>
</dbReference>
<evidence type="ECO:0000256" key="9">
    <source>
        <dbReference type="RuleBase" id="RU000587"/>
    </source>
</evidence>
<dbReference type="Pfam" id="PF00343">
    <property type="entry name" value="Phosphorylase"/>
    <property type="match status" value="1"/>
</dbReference>
<evidence type="ECO:0000256" key="2">
    <source>
        <dbReference type="ARBA" id="ARBA00001933"/>
    </source>
</evidence>
<comment type="caution">
    <text evidence="11">The sequence shown here is derived from an EMBL/GenBank/DDBJ whole genome shotgun (WGS) entry which is preliminary data.</text>
</comment>
<keyword evidence="8 9" id="KW-0119">Carbohydrate metabolism</keyword>
<keyword evidence="4" id="KW-0021">Allosteric enzyme</keyword>
<evidence type="ECO:0000313" key="11">
    <source>
        <dbReference type="EMBL" id="KAG1540551.1"/>
    </source>
</evidence>
<gene>
    <name evidence="11" type="ORF">G6F51_008456</name>
</gene>
<evidence type="ECO:0000256" key="5">
    <source>
        <dbReference type="ARBA" id="ARBA00022676"/>
    </source>
</evidence>
<dbReference type="GO" id="GO:0030170">
    <property type="term" value="F:pyridoxal phosphate binding"/>
    <property type="evidence" value="ECO:0007669"/>
    <property type="project" value="InterPro"/>
</dbReference>
<feature type="domain" description="Fe2OG dioxygenase" evidence="10">
    <location>
        <begin position="93"/>
        <end position="199"/>
    </location>
</feature>
<dbReference type="SUPFAM" id="SSF51197">
    <property type="entry name" value="Clavaminate synthase-like"/>
    <property type="match status" value="1"/>
</dbReference>
<dbReference type="Gene3D" id="3.40.50.2000">
    <property type="entry name" value="Glycogen Phosphorylase B"/>
    <property type="match status" value="2"/>
</dbReference>
<protein>
    <recommendedName>
        <fullName evidence="9">Alpha-1,4 glucan phosphorylase</fullName>
        <ecNumber evidence="9">2.4.1.1</ecNumber>
    </recommendedName>
</protein>
<dbReference type="SUPFAM" id="SSF53756">
    <property type="entry name" value="UDP-Glycosyltransferase/glycogen phosphorylase"/>
    <property type="match status" value="1"/>
</dbReference>
<comment type="similarity">
    <text evidence="3 9">Belongs to the glycogen phosphorylase family.</text>
</comment>
<evidence type="ECO:0000256" key="7">
    <source>
        <dbReference type="ARBA" id="ARBA00022898"/>
    </source>
</evidence>
<dbReference type="Proteomes" id="UP000717996">
    <property type="component" value="Unassembled WGS sequence"/>
</dbReference>
<keyword evidence="7 9" id="KW-0663">Pyridoxal phosphate</keyword>
<dbReference type="GO" id="GO:0005737">
    <property type="term" value="C:cytoplasm"/>
    <property type="evidence" value="ECO:0007669"/>
    <property type="project" value="TreeGrafter"/>
</dbReference>
<comment type="cofactor">
    <cofactor evidence="2 9">
        <name>pyridoxal 5'-phosphate</name>
        <dbReference type="ChEBI" id="CHEBI:597326"/>
    </cofactor>
</comment>
<keyword evidence="5 9" id="KW-0328">Glycosyltransferase</keyword>
<dbReference type="Pfam" id="PF13532">
    <property type="entry name" value="2OG-FeII_Oxy_2"/>
    <property type="match status" value="1"/>
</dbReference>
<dbReference type="NCBIfam" id="TIGR02093">
    <property type="entry name" value="P_ylase"/>
    <property type="match status" value="1"/>
</dbReference>
<dbReference type="FunFam" id="3.40.50.2000:FF:000002">
    <property type="entry name" value="Alpha-1,4 glucan phosphorylase"/>
    <property type="match status" value="1"/>
</dbReference>
<organism evidence="11 12">
    <name type="scientific">Rhizopus oryzae</name>
    <name type="common">Mucormycosis agent</name>
    <name type="synonym">Rhizopus arrhizus var. delemar</name>
    <dbReference type="NCBI Taxonomy" id="64495"/>
    <lineage>
        <taxon>Eukaryota</taxon>
        <taxon>Fungi</taxon>
        <taxon>Fungi incertae sedis</taxon>
        <taxon>Mucoromycota</taxon>
        <taxon>Mucoromycotina</taxon>
        <taxon>Mucoromycetes</taxon>
        <taxon>Mucorales</taxon>
        <taxon>Mucorineae</taxon>
        <taxon>Rhizopodaceae</taxon>
        <taxon>Rhizopus</taxon>
    </lineage>
</organism>
<evidence type="ECO:0000256" key="3">
    <source>
        <dbReference type="ARBA" id="ARBA00006047"/>
    </source>
</evidence>
<dbReference type="InterPro" id="IPR037151">
    <property type="entry name" value="AlkB-like_sf"/>
</dbReference>
<dbReference type="GO" id="GO:0008184">
    <property type="term" value="F:glycogen phosphorylase activity"/>
    <property type="evidence" value="ECO:0007669"/>
    <property type="project" value="InterPro"/>
</dbReference>
<dbReference type="InterPro" id="IPR005123">
    <property type="entry name" value="Oxoglu/Fe-dep_dioxygenase_dom"/>
</dbReference>
<evidence type="ECO:0000256" key="8">
    <source>
        <dbReference type="ARBA" id="ARBA00023277"/>
    </source>
</evidence>
<dbReference type="PANTHER" id="PTHR11468">
    <property type="entry name" value="GLYCOGEN PHOSPHORYLASE"/>
    <property type="match status" value="1"/>
</dbReference>
<evidence type="ECO:0000256" key="4">
    <source>
        <dbReference type="ARBA" id="ARBA00022533"/>
    </source>
</evidence>
<evidence type="ECO:0000256" key="1">
    <source>
        <dbReference type="ARBA" id="ARBA00001275"/>
    </source>
</evidence>
<accession>A0A9P6Y6E5</accession>
<dbReference type="Gene3D" id="2.60.120.590">
    <property type="entry name" value="Alpha-ketoglutarate-dependent dioxygenase AlkB-like"/>
    <property type="match status" value="1"/>
</dbReference>
<dbReference type="FunFam" id="3.40.50.2000:FF:000003">
    <property type="entry name" value="Alpha-1,4 glucan phosphorylase"/>
    <property type="match status" value="1"/>
</dbReference>
<comment type="function">
    <text evidence="9">Allosteric enzyme that catalyzes the rate-limiting step in glycogen catabolism, the phosphorolytic cleavage of glycogen to produce glucose-1-phosphate, and plays a central role in maintaining cellular and organismal glucose homeostasis.</text>
</comment>
<evidence type="ECO:0000259" key="10">
    <source>
        <dbReference type="PROSITE" id="PS51471"/>
    </source>
</evidence>
<dbReference type="PANTHER" id="PTHR11468:SF3">
    <property type="entry name" value="GLYCOGEN PHOSPHORYLASE, LIVER FORM"/>
    <property type="match status" value="1"/>
</dbReference>
<dbReference type="GO" id="GO:0005980">
    <property type="term" value="P:glycogen catabolic process"/>
    <property type="evidence" value="ECO:0007669"/>
    <property type="project" value="TreeGrafter"/>
</dbReference>
<reference evidence="11" key="1">
    <citation type="journal article" date="2020" name="Microb. Genom.">
        <title>Genetic diversity of clinical and environmental Mucorales isolates obtained from an investigation of mucormycosis cases among solid organ transplant recipients.</title>
        <authorList>
            <person name="Nguyen M.H."/>
            <person name="Kaul D."/>
            <person name="Muto C."/>
            <person name="Cheng S.J."/>
            <person name="Richter R.A."/>
            <person name="Bruno V.M."/>
            <person name="Liu G."/>
            <person name="Beyhan S."/>
            <person name="Sundermann A.J."/>
            <person name="Mounaud S."/>
            <person name="Pasculle A.W."/>
            <person name="Nierman W.C."/>
            <person name="Driscoll E."/>
            <person name="Cumbie R."/>
            <person name="Clancy C.J."/>
            <person name="Dupont C.L."/>
        </authorList>
    </citation>
    <scope>NUCLEOTIDE SEQUENCE</scope>
    <source>
        <strain evidence="11">GL16</strain>
    </source>
</reference>
<dbReference type="InterPro" id="IPR000811">
    <property type="entry name" value="Glyco_trans_35"/>
</dbReference>
<evidence type="ECO:0000256" key="6">
    <source>
        <dbReference type="ARBA" id="ARBA00022679"/>
    </source>
</evidence>
<dbReference type="InterPro" id="IPR035090">
    <property type="entry name" value="Pyridoxal_P_attach_site"/>
</dbReference>
<proteinExistence type="inferred from homology"/>
<dbReference type="EC" id="2.4.1.1" evidence="9"/>
<dbReference type="PROSITE" id="PS51471">
    <property type="entry name" value="FE2OG_OXY"/>
    <property type="match status" value="1"/>
</dbReference>
<dbReference type="AlphaFoldDB" id="A0A9P6Y6E5"/>
<dbReference type="EMBL" id="JAANIT010001389">
    <property type="protein sequence ID" value="KAG1540551.1"/>
    <property type="molecule type" value="Genomic_DNA"/>
</dbReference>
<dbReference type="InterPro" id="IPR011833">
    <property type="entry name" value="Glycg_phsphrylas"/>
</dbReference>
<comment type="catalytic activity">
    <reaction evidence="1 9">
        <text>[(1-&gt;4)-alpha-D-glucosyl](n) + phosphate = [(1-&gt;4)-alpha-D-glucosyl](n-1) + alpha-D-glucose 1-phosphate</text>
        <dbReference type="Rhea" id="RHEA:41732"/>
        <dbReference type="Rhea" id="RHEA-COMP:9584"/>
        <dbReference type="Rhea" id="RHEA-COMP:9586"/>
        <dbReference type="ChEBI" id="CHEBI:15444"/>
        <dbReference type="ChEBI" id="CHEBI:43474"/>
        <dbReference type="ChEBI" id="CHEBI:58601"/>
        <dbReference type="EC" id="2.4.1.1"/>
    </reaction>
</comment>